<dbReference type="InterPro" id="IPR006577">
    <property type="entry name" value="UAS"/>
</dbReference>
<dbReference type="InterPro" id="IPR050730">
    <property type="entry name" value="UBX_domain-protein"/>
</dbReference>
<evidence type="ECO:0000256" key="1">
    <source>
        <dbReference type="SAM" id="MobiDB-lite"/>
    </source>
</evidence>
<dbReference type="CDD" id="cd02958">
    <property type="entry name" value="UAS"/>
    <property type="match status" value="1"/>
</dbReference>
<dbReference type="SUPFAM" id="SSF46934">
    <property type="entry name" value="UBA-like"/>
    <property type="match status" value="1"/>
</dbReference>
<dbReference type="OMA" id="PAIFDCQ"/>
<dbReference type="Gene3D" id="1.10.8.10">
    <property type="entry name" value="DNA helicase RuvA subunit, C-terminal domain"/>
    <property type="match status" value="1"/>
</dbReference>
<feature type="compositionally biased region" description="Low complexity" evidence="1">
    <location>
        <begin position="95"/>
        <end position="106"/>
    </location>
</feature>
<dbReference type="KEGG" id="pbl:PAAG_09017"/>
<dbReference type="GO" id="GO:0043161">
    <property type="term" value="P:proteasome-mediated ubiquitin-dependent protein catabolic process"/>
    <property type="evidence" value="ECO:0007669"/>
    <property type="project" value="TreeGrafter"/>
</dbReference>
<reference evidence="3 4" key="1">
    <citation type="journal article" date="2011" name="PLoS Genet.">
        <title>Comparative genomic analysis of human fungal pathogens causing paracoccidioidomycosis.</title>
        <authorList>
            <person name="Desjardins C.A."/>
            <person name="Champion M.D."/>
            <person name="Holder J.W."/>
            <person name="Muszewska A."/>
            <person name="Goldberg J."/>
            <person name="Bailao A.M."/>
            <person name="Brigido M.M."/>
            <person name="Ferreira M.E."/>
            <person name="Garcia A.M."/>
            <person name="Grynberg M."/>
            <person name="Gujja S."/>
            <person name="Heiman D.I."/>
            <person name="Henn M.R."/>
            <person name="Kodira C.D."/>
            <person name="Leon-Narvaez H."/>
            <person name="Longo L.V."/>
            <person name="Ma L.J."/>
            <person name="Malavazi I."/>
            <person name="Matsuo A.L."/>
            <person name="Morais F.V."/>
            <person name="Pereira M."/>
            <person name="Rodriguez-Brito S."/>
            <person name="Sakthikumar S."/>
            <person name="Salem-Izacc S.M."/>
            <person name="Sykes S.M."/>
            <person name="Teixeira M.M."/>
            <person name="Vallejo M.C."/>
            <person name="Walter M.E."/>
            <person name="Yandava C."/>
            <person name="Young S."/>
            <person name="Zeng Q."/>
            <person name="Zucker J."/>
            <person name="Felipe M.S."/>
            <person name="Goldman G.H."/>
            <person name="Haas B.J."/>
            <person name="McEwen J.G."/>
            <person name="Nino-Vega G."/>
            <person name="Puccia R."/>
            <person name="San-Blas G."/>
            <person name="Soares C.M."/>
            <person name="Birren B.W."/>
            <person name="Cuomo C.A."/>
        </authorList>
    </citation>
    <scope>NUCLEOTIDE SEQUENCE [LARGE SCALE GENOMIC DNA]</scope>
    <source>
        <strain evidence="4">ATCC MYA-826 / Pb01</strain>
    </source>
</reference>
<sequence>MADAAVAGFTEITGSTPEVASHYLQLTDGNLEIAMQLYFENGSADIHQEPSVQPAPPHPAPAPALSSTRPSHPSGYQDVHGVVHLDSDGDDDDGNYNNRNNDNNMNEIEEVEVVNIPVRTSQQQSASTSRPPPSNTTFDDDEALARRLQEEFYAGAEGLNAVDADGVRAPMARTTETLVDPSADSGFDDASLEEAVLRQMRARQHARAGNYVHGANIDLSIQVGRPGIFNQRPVSFSIWNQDDPASHRAALLHATGGASNTSSKSGMLAEMYRPPFEIISKLPWDLARDEGREKMRWLLVNIQDPAVFDCQVLNRDLWKNPGVMETVKEHFIFLQYLKDDPRGSQYIQYYFPGVDVQEEYPHIAIVDPRTGEQVKTWSGPPVIKPADFLMQLHEFLDRYSLDNSVRNPVARRKPDVRKERKIESMSEDEMLEMALKNSLETENPSRREDPDDLTRSIGDVSVKGKGKGKEKGQTFSLDPDDIDMDSNGPGKTEDEDGNDANSSLPNSTFVSIPSDRSHTEPDPDPATVTRIQFRHPTGRVIRRFSLSDPVRRIYEWLKASPLEGKEGVEFELVAMGQNLIGLLDVSVEDAGLKNGTVMVGFVED</sequence>
<feature type="region of interest" description="Disordered" evidence="1">
    <location>
        <begin position="410"/>
        <end position="429"/>
    </location>
</feature>
<dbReference type="Pfam" id="PF00789">
    <property type="entry name" value="UBX"/>
    <property type="match status" value="1"/>
</dbReference>
<dbReference type="InterPro" id="IPR001012">
    <property type="entry name" value="UBX_dom"/>
</dbReference>
<feature type="compositionally biased region" description="Polar residues" evidence="1">
    <location>
        <begin position="499"/>
        <end position="511"/>
    </location>
</feature>
<name>C1HE24_PARBA</name>
<dbReference type="PROSITE" id="PS50033">
    <property type="entry name" value="UBX"/>
    <property type="match status" value="1"/>
</dbReference>
<dbReference type="EMBL" id="KN294052">
    <property type="protein sequence ID" value="EEH40564.1"/>
    <property type="molecule type" value="Genomic_DNA"/>
</dbReference>
<dbReference type="SUPFAM" id="SSF54236">
    <property type="entry name" value="Ubiquitin-like"/>
    <property type="match status" value="1"/>
</dbReference>
<gene>
    <name evidence="3" type="ORF">PAAG_09017</name>
</gene>
<dbReference type="InterPro" id="IPR009060">
    <property type="entry name" value="UBA-like_sf"/>
</dbReference>
<dbReference type="CDD" id="cd01767">
    <property type="entry name" value="UBX"/>
    <property type="match status" value="1"/>
</dbReference>
<feature type="region of interest" description="Disordered" evidence="1">
    <location>
        <begin position="119"/>
        <end position="139"/>
    </location>
</feature>
<accession>C1HE24</accession>
<dbReference type="AlphaFoldDB" id="C1HE24"/>
<dbReference type="InterPro" id="IPR029071">
    <property type="entry name" value="Ubiquitin-like_domsf"/>
</dbReference>
<protein>
    <submittedName>
        <fullName evidence="3">UBX domain-containing protein</fullName>
    </submittedName>
</protein>
<feature type="region of interest" description="Disordered" evidence="1">
    <location>
        <begin position="47"/>
        <end position="107"/>
    </location>
</feature>
<feature type="compositionally biased region" description="Basic and acidic residues" evidence="1">
    <location>
        <begin position="443"/>
        <end position="454"/>
    </location>
</feature>
<feature type="domain" description="UBX" evidence="2">
    <location>
        <begin position="524"/>
        <end position="572"/>
    </location>
</feature>
<dbReference type="Proteomes" id="UP000002059">
    <property type="component" value="Partially assembled WGS sequence"/>
</dbReference>
<evidence type="ECO:0000313" key="3">
    <source>
        <dbReference type="EMBL" id="EEH40564.1"/>
    </source>
</evidence>
<keyword evidence="4" id="KW-1185">Reference proteome</keyword>
<dbReference type="VEuPathDB" id="FungiDB:PAAG_09017"/>
<dbReference type="Pfam" id="PF14555">
    <property type="entry name" value="UBA_4"/>
    <property type="match status" value="1"/>
</dbReference>
<feature type="compositionally biased region" description="Basic and acidic residues" evidence="1">
    <location>
        <begin position="412"/>
        <end position="424"/>
    </location>
</feature>
<feature type="compositionally biased region" description="Low complexity" evidence="1">
    <location>
        <begin position="119"/>
        <end position="129"/>
    </location>
</feature>
<dbReference type="InterPro" id="IPR036249">
    <property type="entry name" value="Thioredoxin-like_sf"/>
</dbReference>
<organism evidence="3 4">
    <name type="scientific">Paracoccidioides lutzii (strain ATCC MYA-826 / Pb01)</name>
    <name type="common">Paracoccidioides brasiliensis</name>
    <dbReference type="NCBI Taxonomy" id="502779"/>
    <lineage>
        <taxon>Eukaryota</taxon>
        <taxon>Fungi</taxon>
        <taxon>Dikarya</taxon>
        <taxon>Ascomycota</taxon>
        <taxon>Pezizomycotina</taxon>
        <taxon>Eurotiomycetes</taxon>
        <taxon>Eurotiomycetidae</taxon>
        <taxon>Onygenales</taxon>
        <taxon>Ajellomycetaceae</taxon>
        <taxon>Paracoccidioides</taxon>
    </lineage>
</organism>
<dbReference type="STRING" id="502779.C1HE24"/>
<dbReference type="eggNOG" id="KOG1364">
    <property type="taxonomic scope" value="Eukaryota"/>
</dbReference>
<dbReference type="RefSeq" id="XP_002789075.1">
    <property type="nucleotide sequence ID" value="XM_002789029.1"/>
</dbReference>
<dbReference type="InterPro" id="IPR003903">
    <property type="entry name" value="UIM_dom"/>
</dbReference>
<dbReference type="SUPFAM" id="SSF52833">
    <property type="entry name" value="Thioredoxin-like"/>
    <property type="match status" value="1"/>
</dbReference>
<dbReference type="PANTHER" id="PTHR23322">
    <property type="entry name" value="FAS-ASSOCIATED PROTEIN"/>
    <property type="match status" value="1"/>
</dbReference>
<dbReference type="HOGENOM" id="CLU_021255_2_0_1"/>
<dbReference type="GO" id="GO:0043130">
    <property type="term" value="F:ubiquitin binding"/>
    <property type="evidence" value="ECO:0007669"/>
    <property type="project" value="TreeGrafter"/>
</dbReference>
<dbReference type="OrthoDB" id="270602at2759"/>
<dbReference type="Gene3D" id="3.10.20.90">
    <property type="entry name" value="Phosphatidylinositol 3-kinase Catalytic Subunit, Chain A, domain 1"/>
    <property type="match status" value="1"/>
</dbReference>
<feature type="region of interest" description="Disordered" evidence="1">
    <location>
        <begin position="437"/>
        <end position="528"/>
    </location>
</feature>
<dbReference type="CDD" id="cd14273">
    <property type="entry name" value="UBA_TAP-C_like"/>
    <property type="match status" value="1"/>
</dbReference>
<proteinExistence type="predicted"/>
<dbReference type="GO" id="GO:0005634">
    <property type="term" value="C:nucleus"/>
    <property type="evidence" value="ECO:0007669"/>
    <property type="project" value="TreeGrafter"/>
</dbReference>
<dbReference type="Gene3D" id="3.40.30.10">
    <property type="entry name" value="Glutaredoxin"/>
    <property type="match status" value="1"/>
</dbReference>
<evidence type="ECO:0000313" key="4">
    <source>
        <dbReference type="Proteomes" id="UP000002059"/>
    </source>
</evidence>
<dbReference type="GeneID" id="9092283"/>
<dbReference type="SMART" id="SM00594">
    <property type="entry name" value="UAS"/>
    <property type="match status" value="1"/>
</dbReference>
<evidence type="ECO:0000259" key="2">
    <source>
        <dbReference type="PROSITE" id="PS50033"/>
    </source>
</evidence>
<feature type="compositionally biased region" description="Pro residues" evidence="1">
    <location>
        <begin position="53"/>
        <end position="62"/>
    </location>
</feature>
<dbReference type="PROSITE" id="PS50330">
    <property type="entry name" value="UIM"/>
    <property type="match status" value="1"/>
</dbReference>
<dbReference type="Pfam" id="PF13899">
    <property type="entry name" value="Thioredoxin_7"/>
    <property type="match status" value="1"/>
</dbReference>
<dbReference type="PANTHER" id="PTHR23322:SF6">
    <property type="entry name" value="UBX DOMAIN-CONTAINING PROTEIN 7"/>
    <property type="match status" value="1"/>
</dbReference>